<dbReference type="EMBL" id="BMXI01000001">
    <property type="protein sequence ID" value="GHC40868.1"/>
    <property type="molecule type" value="Genomic_DNA"/>
</dbReference>
<reference evidence="3" key="2">
    <citation type="submission" date="2020-09" db="EMBL/GenBank/DDBJ databases">
        <authorList>
            <person name="Sun Q."/>
            <person name="Kim S."/>
        </authorList>
    </citation>
    <scope>NUCLEOTIDE SEQUENCE</scope>
    <source>
        <strain evidence="3">KCTC 12988</strain>
    </source>
</reference>
<comment type="caution">
    <text evidence="3">The sequence shown here is derived from an EMBL/GenBank/DDBJ whole genome shotgun (WGS) entry which is preliminary data.</text>
</comment>
<evidence type="ECO:0000256" key="2">
    <source>
        <dbReference type="HAMAP-Rule" id="MF_00163"/>
    </source>
</evidence>
<dbReference type="InterPro" id="IPR036821">
    <property type="entry name" value="Peptide_deformylase_sf"/>
</dbReference>
<sequence>MVLEIKQYGDPVLRKKCRRITEVTEEIRELSENMIETMIDANGVGLAAPQVGIDLRLAVVDVAHDPESITYLKVDGKVAELEEVMPLVFINPELEFGKEKELGREGCLSIQGVLSEVKRPIDVIATLELLDGRVIKLETDGLLARAIQHEVDHLNGVLFTDRVPPATKLSLKRRLKRLQEENLMGD</sequence>
<accession>A0A918WFZ9</accession>
<dbReference type="Proteomes" id="UP000644507">
    <property type="component" value="Unassembled WGS sequence"/>
</dbReference>
<dbReference type="GO" id="GO:0042586">
    <property type="term" value="F:peptide deformylase activity"/>
    <property type="evidence" value="ECO:0007669"/>
    <property type="project" value="UniProtKB-UniRule"/>
</dbReference>
<dbReference type="GO" id="GO:0046872">
    <property type="term" value="F:metal ion binding"/>
    <property type="evidence" value="ECO:0007669"/>
    <property type="project" value="UniProtKB-KW"/>
</dbReference>
<dbReference type="HAMAP" id="MF_00163">
    <property type="entry name" value="Pep_deformylase"/>
    <property type="match status" value="1"/>
</dbReference>
<protein>
    <recommendedName>
        <fullName evidence="2">Peptide deformylase</fullName>
        <shortName evidence="2">PDF</shortName>
        <ecNumber evidence="2">3.5.1.88</ecNumber>
    </recommendedName>
    <alternativeName>
        <fullName evidence="2">Polypeptide deformylase</fullName>
    </alternativeName>
</protein>
<dbReference type="Gene3D" id="3.90.45.10">
    <property type="entry name" value="Peptide deformylase"/>
    <property type="match status" value="1"/>
</dbReference>
<comment type="cofactor">
    <cofactor evidence="2">
        <name>Fe(2+)</name>
        <dbReference type="ChEBI" id="CHEBI:29033"/>
    </cofactor>
    <text evidence="2">Binds 1 Fe(2+) ion.</text>
</comment>
<feature type="active site" evidence="2">
    <location>
        <position position="150"/>
    </location>
</feature>
<gene>
    <name evidence="3" type="primary">def2</name>
    <name evidence="2" type="synonym">def</name>
    <name evidence="3" type="ORF">GCM10007100_01810</name>
</gene>
<keyword evidence="2" id="KW-0479">Metal-binding</keyword>
<dbReference type="RefSeq" id="WP_189566458.1">
    <property type="nucleotide sequence ID" value="NZ_BMXI01000001.1"/>
</dbReference>
<comment type="similarity">
    <text evidence="1 2">Belongs to the polypeptide deformylase family.</text>
</comment>
<evidence type="ECO:0000256" key="1">
    <source>
        <dbReference type="ARBA" id="ARBA00010759"/>
    </source>
</evidence>
<feature type="binding site" evidence="2">
    <location>
        <position position="149"/>
    </location>
    <ligand>
        <name>Fe cation</name>
        <dbReference type="ChEBI" id="CHEBI:24875"/>
    </ligand>
</feature>
<dbReference type="AlphaFoldDB" id="A0A918WFZ9"/>
<dbReference type="CDD" id="cd00487">
    <property type="entry name" value="Pep_deformylase"/>
    <property type="match status" value="1"/>
</dbReference>
<feature type="binding site" evidence="2">
    <location>
        <position position="153"/>
    </location>
    <ligand>
        <name>Fe cation</name>
        <dbReference type="ChEBI" id="CHEBI:24875"/>
    </ligand>
</feature>
<organism evidence="3 4">
    <name type="scientific">Roseibacillus persicicus</name>
    <dbReference type="NCBI Taxonomy" id="454148"/>
    <lineage>
        <taxon>Bacteria</taxon>
        <taxon>Pseudomonadati</taxon>
        <taxon>Verrucomicrobiota</taxon>
        <taxon>Verrucomicrobiia</taxon>
        <taxon>Verrucomicrobiales</taxon>
        <taxon>Verrucomicrobiaceae</taxon>
        <taxon>Roseibacillus</taxon>
    </lineage>
</organism>
<comment type="function">
    <text evidence="2">Removes the formyl group from the N-terminal Met of newly synthesized proteins. Requires at least a dipeptide for an efficient rate of reaction. N-terminal L-methionine is a prerequisite for activity but the enzyme has broad specificity at other positions.</text>
</comment>
<dbReference type="EC" id="3.5.1.88" evidence="2"/>
<keyword evidence="2" id="KW-0378">Hydrolase</keyword>
<dbReference type="NCBIfam" id="NF001159">
    <property type="entry name" value="PRK00150.1-3"/>
    <property type="match status" value="1"/>
</dbReference>
<feature type="binding site" evidence="2">
    <location>
        <position position="107"/>
    </location>
    <ligand>
        <name>Fe cation</name>
        <dbReference type="ChEBI" id="CHEBI:24875"/>
    </ligand>
</feature>
<dbReference type="InterPro" id="IPR023635">
    <property type="entry name" value="Peptide_deformylase"/>
</dbReference>
<reference evidence="3" key="1">
    <citation type="journal article" date="2014" name="Int. J. Syst. Evol. Microbiol.">
        <title>Complete genome sequence of Corynebacterium casei LMG S-19264T (=DSM 44701T), isolated from a smear-ripened cheese.</title>
        <authorList>
            <consortium name="US DOE Joint Genome Institute (JGI-PGF)"/>
            <person name="Walter F."/>
            <person name="Albersmeier A."/>
            <person name="Kalinowski J."/>
            <person name="Ruckert C."/>
        </authorList>
    </citation>
    <scope>NUCLEOTIDE SEQUENCE</scope>
    <source>
        <strain evidence="3">KCTC 12988</strain>
    </source>
</reference>
<keyword evidence="2" id="KW-0648">Protein biosynthesis</keyword>
<keyword evidence="2" id="KW-0408">Iron</keyword>
<comment type="catalytic activity">
    <reaction evidence="2">
        <text>N-terminal N-formyl-L-methionyl-[peptide] + H2O = N-terminal L-methionyl-[peptide] + formate</text>
        <dbReference type="Rhea" id="RHEA:24420"/>
        <dbReference type="Rhea" id="RHEA-COMP:10639"/>
        <dbReference type="Rhea" id="RHEA-COMP:10640"/>
        <dbReference type="ChEBI" id="CHEBI:15377"/>
        <dbReference type="ChEBI" id="CHEBI:15740"/>
        <dbReference type="ChEBI" id="CHEBI:49298"/>
        <dbReference type="ChEBI" id="CHEBI:64731"/>
        <dbReference type="EC" id="3.5.1.88"/>
    </reaction>
</comment>
<dbReference type="GO" id="GO:0006412">
    <property type="term" value="P:translation"/>
    <property type="evidence" value="ECO:0007669"/>
    <property type="project" value="UniProtKB-UniRule"/>
</dbReference>
<proteinExistence type="inferred from homology"/>
<dbReference type="PANTHER" id="PTHR10458">
    <property type="entry name" value="PEPTIDE DEFORMYLASE"/>
    <property type="match status" value="1"/>
</dbReference>
<dbReference type="PIRSF" id="PIRSF004749">
    <property type="entry name" value="Pep_def"/>
    <property type="match status" value="1"/>
</dbReference>
<dbReference type="NCBIfam" id="TIGR00079">
    <property type="entry name" value="pept_deformyl"/>
    <property type="match status" value="1"/>
</dbReference>
<keyword evidence="4" id="KW-1185">Reference proteome</keyword>
<evidence type="ECO:0000313" key="3">
    <source>
        <dbReference type="EMBL" id="GHC40868.1"/>
    </source>
</evidence>
<dbReference type="SUPFAM" id="SSF56420">
    <property type="entry name" value="Peptide deformylase"/>
    <property type="match status" value="1"/>
</dbReference>
<name>A0A918WFZ9_9BACT</name>
<evidence type="ECO:0000313" key="4">
    <source>
        <dbReference type="Proteomes" id="UP000644507"/>
    </source>
</evidence>
<dbReference type="Pfam" id="PF01327">
    <property type="entry name" value="Pep_deformylase"/>
    <property type="match status" value="1"/>
</dbReference>
<dbReference type="PRINTS" id="PR01576">
    <property type="entry name" value="PDEFORMYLASE"/>
</dbReference>
<dbReference type="PANTHER" id="PTHR10458:SF22">
    <property type="entry name" value="PEPTIDE DEFORMYLASE"/>
    <property type="match status" value="1"/>
</dbReference>